<protein>
    <submittedName>
        <fullName evidence="6">DoxX-like protein</fullName>
    </submittedName>
</protein>
<evidence type="ECO:0000313" key="6">
    <source>
        <dbReference type="EMBL" id="PRY19251.1"/>
    </source>
</evidence>
<organism evidence="6 7">
    <name type="scientific">Pseudosporangium ferrugineum</name>
    <dbReference type="NCBI Taxonomy" id="439699"/>
    <lineage>
        <taxon>Bacteria</taxon>
        <taxon>Bacillati</taxon>
        <taxon>Actinomycetota</taxon>
        <taxon>Actinomycetes</taxon>
        <taxon>Micromonosporales</taxon>
        <taxon>Micromonosporaceae</taxon>
        <taxon>Pseudosporangium</taxon>
    </lineage>
</organism>
<keyword evidence="3 5" id="KW-1133">Transmembrane helix</keyword>
<evidence type="ECO:0000256" key="2">
    <source>
        <dbReference type="ARBA" id="ARBA00022692"/>
    </source>
</evidence>
<dbReference type="Proteomes" id="UP000239209">
    <property type="component" value="Unassembled WGS sequence"/>
</dbReference>
<feature type="transmembrane region" description="Helical" evidence="5">
    <location>
        <begin position="68"/>
        <end position="89"/>
    </location>
</feature>
<name>A0A2T0RDM7_9ACTN</name>
<dbReference type="EMBL" id="PVZG01000036">
    <property type="protein sequence ID" value="PRY19251.1"/>
    <property type="molecule type" value="Genomic_DNA"/>
</dbReference>
<sequence length="116" mass="12097">MTTLFITLTIVFSVLMAAAGTARIIGIAVIRANAERLGVPYRWYRWIGAAEIVCAAALLIGLQVRPVGVAAAVLVVLESLGSVALHARIREGATKLAAYVPTIVASVALLVSAVRS</sequence>
<proteinExistence type="predicted"/>
<comment type="subcellular location">
    <subcellularLocation>
        <location evidence="1">Membrane</location>
        <topology evidence="1">Multi-pass membrane protein</topology>
    </subcellularLocation>
</comment>
<keyword evidence="7" id="KW-1185">Reference proteome</keyword>
<feature type="transmembrane region" description="Helical" evidence="5">
    <location>
        <begin position="96"/>
        <end position="114"/>
    </location>
</feature>
<feature type="transmembrane region" description="Helical" evidence="5">
    <location>
        <begin position="6"/>
        <end position="31"/>
    </location>
</feature>
<keyword evidence="4 5" id="KW-0472">Membrane</keyword>
<evidence type="ECO:0000256" key="1">
    <source>
        <dbReference type="ARBA" id="ARBA00004141"/>
    </source>
</evidence>
<dbReference type="RefSeq" id="WP_211304034.1">
    <property type="nucleotide sequence ID" value="NZ_PVZG01000036.1"/>
</dbReference>
<evidence type="ECO:0000256" key="3">
    <source>
        <dbReference type="ARBA" id="ARBA00022989"/>
    </source>
</evidence>
<dbReference type="InterPro" id="IPR032808">
    <property type="entry name" value="DoxX"/>
</dbReference>
<keyword evidence="2 5" id="KW-0812">Transmembrane</keyword>
<feature type="transmembrane region" description="Helical" evidence="5">
    <location>
        <begin position="43"/>
        <end position="62"/>
    </location>
</feature>
<dbReference type="Pfam" id="PF13564">
    <property type="entry name" value="DoxX_2"/>
    <property type="match status" value="1"/>
</dbReference>
<comment type="caution">
    <text evidence="6">The sequence shown here is derived from an EMBL/GenBank/DDBJ whole genome shotgun (WGS) entry which is preliminary data.</text>
</comment>
<dbReference type="GO" id="GO:0016020">
    <property type="term" value="C:membrane"/>
    <property type="evidence" value="ECO:0007669"/>
    <property type="project" value="UniProtKB-SubCell"/>
</dbReference>
<dbReference type="AlphaFoldDB" id="A0A2T0RDM7"/>
<reference evidence="6 7" key="1">
    <citation type="submission" date="2018-03" db="EMBL/GenBank/DDBJ databases">
        <title>Genomic Encyclopedia of Archaeal and Bacterial Type Strains, Phase II (KMG-II): from individual species to whole genera.</title>
        <authorList>
            <person name="Goeker M."/>
        </authorList>
    </citation>
    <scope>NUCLEOTIDE SEQUENCE [LARGE SCALE GENOMIC DNA]</scope>
    <source>
        <strain evidence="6 7">DSM 45348</strain>
    </source>
</reference>
<accession>A0A2T0RDM7</accession>
<evidence type="ECO:0000256" key="4">
    <source>
        <dbReference type="ARBA" id="ARBA00023136"/>
    </source>
</evidence>
<evidence type="ECO:0000313" key="7">
    <source>
        <dbReference type="Proteomes" id="UP000239209"/>
    </source>
</evidence>
<evidence type="ECO:0000256" key="5">
    <source>
        <dbReference type="SAM" id="Phobius"/>
    </source>
</evidence>
<gene>
    <name evidence="6" type="ORF">CLV70_13614</name>
</gene>